<protein>
    <submittedName>
        <fullName evidence="2">Uncharacterized protein</fullName>
    </submittedName>
</protein>
<name>A0A6J5ILJ4_9BURK</name>
<proteinExistence type="predicted"/>
<feature type="region of interest" description="Disordered" evidence="1">
    <location>
        <begin position="1"/>
        <end position="27"/>
    </location>
</feature>
<reference evidence="2 3" key="1">
    <citation type="submission" date="2020-04" db="EMBL/GenBank/DDBJ databases">
        <authorList>
            <person name="Depoorter E."/>
        </authorList>
    </citation>
    <scope>NUCLEOTIDE SEQUENCE [LARGE SCALE GENOMIC DNA]</scope>
    <source>
        <strain evidence="2 3">BCC0217</strain>
    </source>
</reference>
<organism evidence="2 3">
    <name type="scientific">Burkholderia aenigmatica</name>
    <dbReference type="NCBI Taxonomy" id="2015348"/>
    <lineage>
        <taxon>Bacteria</taxon>
        <taxon>Pseudomonadati</taxon>
        <taxon>Pseudomonadota</taxon>
        <taxon>Betaproteobacteria</taxon>
        <taxon>Burkholderiales</taxon>
        <taxon>Burkholderiaceae</taxon>
        <taxon>Burkholderia</taxon>
        <taxon>Burkholderia cepacia complex</taxon>
    </lineage>
</organism>
<sequence>MGQRDYSGQGAVLPATGRSNGAYWQRHRGRPSMVHGLAC</sequence>
<evidence type="ECO:0000256" key="1">
    <source>
        <dbReference type="SAM" id="MobiDB-lite"/>
    </source>
</evidence>
<evidence type="ECO:0000313" key="2">
    <source>
        <dbReference type="EMBL" id="CAB3961204.1"/>
    </source>
</evidence>
<dbReference type="EMBL" id="CABWIL020000003">
    <property type="protein sequence ID" value="CAB3961204.1"/>
    <property type="molecule type" value="Genomic_DNA"/>
</dbReference>
<gene>
    <name evidence="2" type="ORF">BLA3211_00945</name>
</gene>
<accession>A0A6J5ILJ4</accession>
<dbReference type="AlphaFoldDB" id="A0A6J5ILJ4"/>
<dbReference type="Proteomes" id="UP000494301">
    <property type="component" value="Unassembled WGS sequence"/>
</dbReference>
<evidence type="ECO:0000313" key="3">
    <source>
        <dbReference type="Proteomes" id="UP000494301"/>
    </source>
</evidence>